<feature type="region of interest" description="Disordered" evidence="1">
    <location>
        <begin position="150"/>
        <end position="187"/>
    </location>
</feature>
<sequence>MSTSSSSSDKTTLLVSAIQDILLAEPTGLTSRDIAHRLVLKQAPYSTQSSGSFIKRVQRLLSVYNSGVRTNKGSCFRYNHDAGLWMINSSDMPSPKTSPKKLPSFQLSRNTTQTTTTMTPSQSESSLSVISSVVGSSLTTGIMEQVSTWRTGLDTDDDDEASLEIGSSYPSYPSQVSRDESYASGQSGRSLLNGIEMQPTLHLQFPQHPLDQPFQESDLYHPSSYSDIMPPPSSGYRRHSVSSHQQRPAFGKTVRNNQEDPAGDQFVPNNRSSYHGMTADLLARSMRQPEARVQGGMATSGEHRSSDQGSNHAPINRSGFPSPQTSTPSPRAQSVHAFAQPGFARGDQGETYRRHSSTHSTQLRLSPNQMEGSRSRAQNRRSMDDLAYDQDDPMQQREMSRTIHAPSPRLMKEDMRLRDLGASLQKSLSFNGDDDRSDILEEAELYPPPQRPMRPHSVRHHPYQVRQRMEPPRGQPVRPARPPLDNMFRDRKGKGRAAERGEDDRDLLSKTPVLLNAINTSQTNILSELQNIQRANQEEIAHFREEIYSSLQVAFTKLADQVEGVGRSVDIVENTQKDTVRQLGESIGNAMGDVFHRMTESLQQQMQQQYQIHQQQQQQQQQHSFQNFGFPSHPASIRQASPFPSGGSLPNSYSSSQGGFIQTGGGAGNRSNFGQGGRDGWKREQETYGHQDDDEDDEETYGRFKRRAVERPRSTSGSSRTITKPRKEFED</sequence>
<reference evidence="2" key="1">
    <citation type="journal article" date="2020" name="Fungal Divers.">
        <title>Resolving the Mortierellaceae phylogeny through synthesis of multi-gene phylogenetics and phylogenomics.</title>
        <authorList>
            <person name="Vandepol N."/>
            <person name="Liber J."/>
            <person name="Desiro A."/>
            <person name="Na H."/>
            <person name="Kennedy M."/>
            <person name="Barry K."/>
            <person name="Grigoriev I.V."/>
            <person name="Miller A.N."/>
            <person name="O'Donnell K."/>
            <person name="Stajich J.E."/>
            <person name="Bonito G."/>
        </authorList>
    </citation>
    <scope>NUCLEOTIDE SEQUENCE</scope>
    <source>
        <strain evidence="2">NRRL 2591</strain>
    </source>
</reference>
<keyword evidence="3" id="KW-1185">Reference proteome</keyword>
<evidence type="ECO:0000313" key="3">
    <source>
        <dbReference type="Proteomes" id="UP000723463"/>
    </source>
</evidence>
<feature type="region of interest" description="Disordered" evidence="1">
    <location>
        <begin position="605"/>
        <end position="731"/>
    </location>
</feature>
<gene>
    <name evidence="2" type="ORF">EC957_004857</name>
</gene>
<evidence type="ECO:0000256" key="1">
    <source>
        <dbReference type="SAM" id="MobiDB-lite"/>
    </source>
</evidence>
<feature type="compositionally biased region" description="Gly residues" evidence="1">
    <location>
        <begin position="661"/>
        <end position="678"/>
    </location>
</feature>
<feature type="compositionally biased region" description="Basic and acidic residues" evidence="1">
    <location>
        <begin position="679"/>
        <end position="691"/>
    </location>
</feature>
<dbReference type="EMBL" id="JAAAXW010000223">
    <property type="protein sequence ID" value="KAF9539928.1"/>
    <property type="molecule type" value="Genomic_DNA"/>
</dbReference>
<feature type="region of interest" description="Disordered" evidence="1">
    <location>
        <begin position="288"/>
        <end position="382"/>
    </location>
</feature>
<accession>A0A9P6F129</accession>
<feature type="region of interest" description="Disordered" evidence="1">
    <location>
        <begin position="207"/>
        <end position="273"/>
    </location>
</feature>
<evidence type="ECO:0000313" key="2">
    <source>
        <dbReference type="EMBL" id="KAF9539928.1"/>
    </source>
</evidence>
<feature type="compositionally biased region" description="Polar residues" evidence="1">
    <location>
        <begin position="358"/>
        <end position="376"/>
    </location>
</feature>
<protein>
    <submittedName>
        <fullName evidence="2">Uncharacterized protein</fullName>
    </submittedName>
</protein>
<name>A0A9P6F129_9FUNG</name>
<feature type="compositionally biased region" description="Basic and acidic residues" evidence="1">
    <location>
        <begin position="496"/>
        <end position="505"/>
    </location>
</feature>
<feature type="compositionally biased region" description="Polar residues" evidence="1">
    <location>
        <begin position="307"/>
        <end position="332"/>
    </location>
</feature>
<feature type="region of interest" description="Disordered" evidence="1">
    <location>
        <begin position="465"/>
        <end position="505"/>
    </location>
</feature>
<dbReference type="Proteomes" id="UP000723463">
    <property type="component" value="Unassembled WGS sequence"/>
</dbReference>
<feature type="compositionally biased region" description="Low complexity" evidence="1">
    <location>
        <begin position="605"/>
        <end position="622"/>
    </location>
</feature>
<organism evidence="2 3">
    <name type="scientific">Mortierella hygrophila</name>
    <dbReference type="NCBI Taxonomy" id="979708"/>
    <lineage>
        <taxon>Eukaryota</taxon>
        <taxon>Fungi</taxon>
        <taxon>Fungi incertae sedis</taxon>
        <taxon>Mucoromycota</taxon>
        <taxon>Mortierellomycotina</taxon>
        <taxon>Mortierellomycetes</taxon>
        <taxon>Mortierellales</taxon>
        <taxon>Mortierellaceae</taxon>
        <taxon>Mortierella</taxon>
    </lineage>
</organism>
<dbReference type="AlphaFoldDB" id="A0A9P6F129"/>
<comment type="caution">
    <text evidence="2">The sequence shown here is derived from an EMBL/GenBank/DDBJ whole genome shotgun (WGS) entry which is preliminary data.</text>
</comment>
<feature type="compositionally biased region" description="Low complexity" evidence="1">
    <location>
        <begin position="645"/>
        <end position="660"/>
    </location>
</feature>
<proteinExistence type="predicted"/>